<dbReference type="EMBL" id="ASGP02000004">
    <property type="protein sequence ID" value="KAH9511281.1"/>
    <property type="molecule type" value="Genomic_DNA"/>
</dbReference>
<comment type="caution">
    <text evidence="1">The sequence shown here is derived from an EMBL/GenBank/DDBJ whole genome shotgun (WGS) entry which is preliminary data.</text>
</comment>
<accession>A0A922L2V3</accession>
<gene>
    <name evidence="1" type="ORF">DERF_009749</name>
</gene>
<reference evidence="1" key="2">
    <citation type="journal article" date="2022" name="Res Sq">
        <title>Comparative Genomics Reveals Insights into the Divergent Evolution of Astigmatic Mites and Household Pest Adaptations.</title>
        <authorList>
            <person name="Xiong Q."/>
            <person name="Wan A.T.-Y."/>
            <person name="Liu X.-Y."/>
            <person name="Fung C.S.-H."/>
            <person name="Xiao X."/>
            <person name="Malainual N."/>
            <person name="Hou J."/>
            <person name="Wang L."/>
            <person name="Wang M."/>
            <person name="Yang K."/>
            <person name="Cui Y."/>
            <person name="Leung E."/>
            <person name="Nong W."/>
            <person name="Shin S.-K."/>
            <person name="Au S."/>
            <person name="Jeong K.Y."/>
            <person name="Chew F.T."/>
            <person name="Hui J."/>
            <person name="Leung T.F."/>
            <person name="Tungtrongchitr A."/>
            <person name="Zhong N."/>
            <person name="Liu Z."/>
            <person name="Tsui S."/>
        </authorList>
    </citation>
    <scope>NUCLEOTIDE SEQUENCE</scope>
    <source>
        <strain evidence="1">Derf</strain>
        <tissue evidence="1">Whole organism</tissue>
    </source>
</reference>
<dbReference type="Proteomes" id="UP000790347">
    <property type="component" value="Unassembled WGS sequence"/>
</dbReference>
<organism evidence="1 2">
    <name type="scientific">Dermatophagoides farinae</name>
    <name type="common">American house dust mite</name>
    <dbReference type="NCBI Taxonomy" id="6954"/>
    <lineage>
        <taxon>Eukaryota</taxon>
        <taxon>Metazoa</taxon>
        <taxon>Ecdysozoa</taxon>
        <taxon>Arthropoda</taxon>
        <taxon>Chelicerata</taxon>
        <taxon>Arachnida</taxon>
        <taxon>Acari</taxon>
        <taxon>Acariformes</taxon>
        <taxon>Sarcoptiformes</taxon>
        <taxon>Astigmata</taxon>
        <taxon>Psoroptidia</taxon>
        <taxon>Analgoidea</taxon>
        <taxon>Pyroglyphidae</taxon>
        <taxon>Dermatophagoidinae</taxon>
        <taxon>Dermatophagoides</taxon>
    </lineage>
</organism>
<reference evidence="1" key="1">
    <citation type="submission" date="2013-05" db="EMBL/GenBank/DDBJ databases">
        <authorList>
            <person name="Yim A.K.Y."/>
            <person name="Chan T.F."/>
            <person name="Ji K.M."/>
            <person name="Liu X.Y."/>
            <person name="Zhou J.W."/>
            <person name="Li R.Q."/>
            <person name="Yang K.Y."/>
            <person name="Li J."/>
            <person name="Li M."/>
            <person name="Law P.T.W."/>
            <person name="Wu Y.L."/>
            <person name="Cai Z.L."/>
            <person name="Qin H."/>
            <person name="Bao Y."/>
            <person name="Leung R.K.K."/>
            <person name="Ng P.K.S."/>
            <person name="Zou J."/>
            <person name="Zhong X.J."/>
            <person name="Ran P.X."/>
            <person name="Zhong N.S."/>
            <person name="Liu Z.G."/>
            <person name="Tsui S.K.W."/>
        </authorList>
    </citation>
    <scope>NUCLEOTIDE SEQUENCE</scope>
    <source>
        <strain evidence="1">Derf</strain>
        <tissue evidence="1">Whole organism</tissue>
    </source>
</reference>
<keyword evidence="2" id="KW-1185">Reference proteome</keyword>
<protein>
    <submittedName>
        <fullName evidence="1">Uncharacterized protein</fullName>
    </submittedName>
</protein>
<dbReference type="AlphaFoldDB" id="A0A922L2V3"/>
<evidence type="ECO:0000313" key="1">
    <source>
        <dbReference type="EMBL" id="KAH9511281.1"/>
    </source>
</evidence>
<proteinExistence type="predicted"/>
<name>A0A922L2V3_DERFA</name>
<evidence type="ECO:0000313" key="2">
    <source>
        <dbReference type="Proteomes" id="UP000790347"/>
    </source>
</evidence>
<sequence length="65" mass="7577">MCKYIHHEYFKGSFQTLKTGRSAVLFQHIYKRNSSLVTEDSLPTSKDLKFKKTGTVEIKKKLLNL</sequence>